<keyword evidence="1" id="KW-0812">Transmembrane</keyword>
<feature type="transmembrane region" description="Helical" evidence="1">
    <location>
        <begin position="177"/>
        <end position="197"/>
    </location>
</feature>
<dbReference type="RefSeq" id="WP_090406661.1">
    <property type="nucleotide sequence ID" value="NZ_FNDQ01000005.1"/>
</dbReference>
<feature type="transmembrane region" description="Helical" evidence="1">
    <location>
        <begin position="209"/>
        <end position="231"/>
    </location>
</feature>
<dbReference type="EMBL" id="FNDQ01000005">
    <property type="protein sequence ID" value="SDH51018.1"/>
    <property type="molecule type" value="Genomic_DNA"/>
</dbReference>
<keyword evidence="4" id="KW-1185">Reference proteome</keyword>
<keyword evidence="1" id="KW-0472">Membrane</keyword>
<dbReference type="Proteomes" id="UP000243588">
    <property type="component" value="Unassembled WGS sequence"/>
</dbReference>
<evidence type="ECO:0000313" key="4">
    <source>
        <dbReference type="Proteomes" id="UP000243588"/>
    </source>
</evidence>
<feature type="domain" description="DUF2157" evidence="2">
    <location>
        <begin position="19"/>
        <end position="152"/>
    </location>
</feature>
<feature type="transmembrane region" description="Helical" evidence="1">
    <location>
        <begin position="104"/>
        <end position="122"/>
    </location>
</feature>
<feature type="transmembrane region" description="Helical" evidence="1">
    <location>
        <begin position="292"/>
        <end position="312"/>
    </location>
</feature>
<reference evidence="4" key="1">
    <citation type="submission" date="2016-10" db="EMBL/GenBank/DDBJ databases">
        <authorList>
            <person name="Varghese N."/>
            <person name="Submissions S."/>
        </authorList>
    </citation>
    <scope>NUCLEOTIDE SEQUENCE [LARGE SCALE GENOMIC DNA]</scope>
    <source>
        <strain evidence="4">DSM 23313</strain>
    </source>
</reference>
<feature type="transmembrane region" description="Helical" evidence="1">
    <location>
        <begin position="128"/>
        <end position="145"/>
    </location>
</feature>
<organism evidence="3 4">
    <name type="scientific">Myroides phaeus</name>
    <dbReference type="NCBI Taxonomy" id="702745"/>
    <lineage>
        <taxon>Bacteria</taxon>
        <taxon>Pseudomonadati</taxon>
        <taxon>Bacteroidota</taxon>
        <taxon>Flavobacteriia</taxon>
        <taxon>Flavobacteriales</taxon>
        <taxon>Flavobacteriaceae</taxon>
        <taxon>Myroides</taxon>
    </lineage>
</organism>
<feature type="transmembrane region" description="Helical" evidence="1">
    <location>
        <begin position="268"/>
        <end position="286"/>
    </location>
</feature>
<dbReference type="InterPro" id="IPR018677">
    <property type="entry name" value="DUF2157"/>
</dbReference>
<evidence type="ECO:0000313" key="3">
    <source>
        <dbReference type="EMBL" id="SDH51018.1"/>
    </source>
</evidence>
<feature type="transmembrane region" description="Helical" evidence="1">
    <location>
        <begin position="73"/>
        <end position="92"/>
    </location>
</feature>
<sequence>MEKKINKDELYLLKECSSISDTKLNELLEEHSYAKVSEWRMFISYFILALGAGLALSGVVFFFAYNWTEMSSFVKFAVIILLLIAAIGLSVVKGMDSLIGKVALLGGSVLIGVLFAVFGQVYQTGANAYDLFLMWVLAITAWTFVSKFTPQWLLYAVLANTTLSLYFIQAVKGSNAFYVLLSLLVLNLLLLGLPYVIGKFQEFKAAIYYKVIMTFACYVIGVVGIAFIVFTNNLKYSKSELTGMIPLSVITIAGIILGYVQSERRKDILLYSYSLLAIVSIGFIVLLRLFDIGIGSLLVYAIYIVGATMGMIKMITGKLKMWKDERA</sequence>
<dbReference type="STRING" id="702745.SAMN05421818_10595"/>
<evidence type="ECO:0000256" key="1">
    <source>
        <dbReference type="SAM" id="Phobius"/>
    </source>
</evidence>
<feature type="transmembrane region" description="Helical" evidence="1">
    <location>
        <begin position="42"/>
        <end position="67"/>
    </location>
</feature>
<keyword evidence="1" id="KW-1133">Transmembrane helix</keyword>
<dbReference type="AlphaFoldDB" id="A0A1G8CZS0"/>
<dbReference type="Pfam" id="PF09925">
    <property type="entry name" value="DUF2157"/>
    <property type="match status" value="1"/>
</dbReference>
<feature type="transmembrane region" description="Helical" evidence="1">
    <location>
        <begin position="243"/>
        <end position="261"/>
    </location>
</feature>
<name>A0A1G8CZS0_9FLAO</name>
<feature type="transmembrane region" description="Helical" evidence="1">
    <location>
        <begin position="152"/>
        <end position="171"/>
    </location>
</feature>
<proteinExistence type="predicted"/>
<protein>
    <submittedName>
        <fullName evidence="3">Predicted membrane protein</fullName>
    </submittedName>
</protein>
<evidence type="ECO:0000259" key="2">
    <source>
        <dbReference type="Pfam" id="PF09925"/>
    </source>
</evidence>
<accession>A0A1G8CZS0</accession>
<gene>
    <name evidence="3" type="ORF">SAMN05421818_10595</name>
</gene>